<proteinExistence type="predicted"/>
<dbReference type="CDD" id="cd02696">
    <property type="entry name" value="MurNAc-LAA"/>
    <property type="match status" value="1"/>
</dbReference>
<protein>
    <submittedName>
        <fullName evidence="4">N-acetylmuramoyl-L-alanine amidase</fullName>
    </submittedName>
</protein>
<organism evidence="4 5">
    <name type="scientific">Actinocatenispora sera</name>
    <dbReference type="NCBI Taxonomy" id="390989"/>
    <lineage>
        <taxon>Bacteria</taxon>
        <taxon>Bacillati</taxon>
        <taxon>Actinomycetota</taxon>
        <taxon>Actinomycetes</taxon>
        <taxon>Micromonosporales</taxon>
        <taxon>Micromonosporaceae</taxon>
        <taxon>Actinocatenispora</taxon>
    </lineage>
</organism>
<evidence type="ECO:0000259" key="3">
    <source>
        <dbReference type="SMART" id="SM00646"/>
    </source>
</evidence>
<evidence type="ECO:0000256" key="2">
    <source>
        <dbReference type="SAM" id="MobiDB-lite"/>
    </source>
</evidence>
<dbReference type="GO" id="GO:0009253">
    <property type="term" value="P:peptidoglycan catabolic process"/>
    <property type="evidence" value="ECO:0007669"/>
    <property type="project" value="InterPro"/>
</dbReference>
<dbReference type="GO" id="GO:0030288">
    <property type="term" value="C:outer membrane-bounded periplasmic space"/>
    <property type="evidence" value="ECO:0007669"/>
    <property type="project" value="TreeGrafter"/>
</dbReference>
<evidence type="ECO:0000256" key="1">
    <source>
        <dbReference type="ARBA" id="ARBA00022801"/>
    </source>
</evidence>
<dbReference type="OrthoDB" id="3268878at2"/>
<dbReference type="PROSITE" id="PS51257">
    <property type="entry name" value="PROKAR_LIPOPROTEIN"/>
    <property type="match status" value="1"/>
</dbReference>
<dbReference type="PANTHER" id="PTHR30404:SF0">
    <property type="entry name" value="N-ACETYLMURAMOYL-L-ALANINE AMIDASE AMIC"/>
    <property type="match status" value="1"/>
</dbReference>
<dbReference type="EMBL" id="AP023354">
    <property type="protein sequence ID" value="BCJ32115.1"/>
    <property type="molecule type" value="Genomic_DNA"/>
</dbReference>
<dbReference type="InterPro" id="IPR002508">
    <property type="entry name" value="MurNAc-LAA_cat"/>
</dbReference>
<feature type="domain" description="MurNAc-LAA" evidence="3">
    <location>
        <begin position="148"/>
        <end position="271"/>
    </location>
</feature>
<dbReference type="AlphaFoldDB" id="A0A810LB55"/>
<feature type="region of interest" description="Disordered" evidence="2">
    <location>
        <begin position="28"/>
        <end position="57"/>
    </location>
</feature>
<evidence type="ECO:0000313" key="4">
    <source>
        <dbReference type="EMBL" id="BCJ32115.1"/>
    </source>
</evidence>
<evidence type="ECO:0000313" key="5">
    <source>
        <dbReference type="Proteomes" id="UP000680750"/>
    </source>
</evidence>
<dbReference type="Pfam" id="PF01520">
    <property type="entry name" value="Amidase_3"/>
    <property type="match status" value="1"/>
</dbReference>
<keyword evidence="5" id="KW-1185">Reference proteome</keyword>
<dbReference type="InterPro" id="IPR050695">
    <property type="entry name" value="N-acetylmuramoyl_amidase_3"/>
</dbReference>
<dbReference type="Proteomes" id="UP000680750">
    <property type="component" value="Chromosome"/>
</dbReference>
<accession>A0A810LB55</accession>
<sequence>MASDLKRLGGVVAVGAVLAAAGCSPGGGGGHAAAAPDASATAGSTRAPSSSPSASAPEALAGRVIVVDAGHNDGNFDHTKQIDRLVNAGGFRKACDTTGTETDAGYHEAAFTFDVTKRLTALLRADGAKVVLTRTDDHSVGPCVDERAAIGNKARADAAVSIHADGGPTGGHGFHVMYPPSMAGGKKVATASRRLAATIRDGYRSGTGLPTANYIGTDGLNRRTDMAGLNLSTVPKVLLECGNMRNGGDAGKLASARFRQRIAVALDASIRRYLS</sequence>
<dbReference type="Gene3D" id="3.40.630.40">
    <property type="entry name" value="Zn-dependent exopeptidases"/>
    <property type="match status" value="1"/>
</dbReference>
<dbReference type="SMART" id="SM00646">
    <property type="entry name" value="Ami_3"/>
    <property type="match status" value="1"/>
</dbReference>
<reference evidence="4" key="1">
    <citation type="submission" date="2020-08" db="EMBL/GenBank/DDBJ databases">
        <title>Whole genome shotgun sequence of Actinocatenispora sera NBRC 101916.</title>
        <authorList>
            <person name="Komaki H."/>
            <person name="Tamura T."/>
        </authorList>
    </citation>
    <scope>NUCLEOTIDE SEQUENCE</scope>
    <source>
        <strain evidence="4">NBRC 101916</strain>
    </source>
</reference>
<feature type="compositionally biased region" description="Low complexity" evidence="2">
    <location>
        <begin position="32"/>
        <end position="57"/>
    </location>
</feature>
<name>A0A810LB55_9ACTN</name>
<keyword evidence="1" id="KW-0378">Hydrolase</keyword>
<dbReference type="KEGG" id="aser:Asera_62230"/>
<gene>
    <name evidence="4" type="primary">amiA_2</name>
    <name evidence="4" type="ORF">Asera_62230</name>
</gene>
<dbReference type="PANTHER" id="PTHR30404">
    <property type="entry name" value="N-ACETYLMURAMOYL-L-ALANINE AMIDASE"/>
    <property type="match status" value="1"/>
</dbReference>
<dbReference type="SUPFAM" id="SSF53187">
    <property type="entry name" value="Zn-dependent exopeptidases"/>
    <property type="match status" value="1"/>
</dbReference>
<dbReference type="GO" id="GO:0008745">
    <property type="term" value="F:N-acetylmuramoyl-L-alanine amidase activity"/>
    <property type="evidence" value="ECO:0007669"/>
    <property type="project" value="InterPro"/>
</dbReference>